<dbReference type="PROSITE" id="PS50994">
    <property type="entry name" value="INTEGRASE"/>
    <property type="match status" value="1"/>
</dbReference>
<reference evidence="3" key="2">
    <citation type="submission" date="2015-07" db="EMBL/GenBank/DDBJ databases">
        <title>Plasmids, circular viruses and viroids from rat gut.</title>
        <authorList>
            <person name="Jorgensen T.J."/>
            <person name="Hansen M.A."/>
            <person name="Xu Z."/>
            <person name="Tabak M.A."/>
            <person name="Sorensen S.J."/>
            <person name="Hansen L.H."/>
        </authorList>
    </citation>
    <scope>NUCLEOTIDE SEQUENCE</scope>
    <source>
        <strain evidence="3">RGRH0494</strain>
    </source>
</reference>
<organism evidence="3">
    <name type="scientific">uncultured prokaryote</name>
    <dbReference type="NCBI Taxonomy" id="198431"/>
    <lineage>
        <taxon>unclassified sequences</taxon>
        <taxon>environmental samples</taxon>
    </lineage>
</organism>
<dbReference type="GO" id="GO:0015074">
    <property type="term" value="P:DNA integration"/>
    <property type="evidence" value="ECO:0007669"/>
    <property type="project" value="InterPro"/>
</dbReference>
<dbReference type="GO" id="GO:0032196">
    <property type="term" value="P:transposition"/>
    <property type="evidence" value="ECO:0007669"/>
    <property type="project" value="TreeGrafter"/>
</dbReference>
<name>A0A0H5QGL9_9ZZZZ</name>
<accession>A0A0H5QGL9</accession>
<dbReference type="Pfam" id="PF00665">
    <property type="entry name" value="rve"/>
    <property type="match status" value="1"/>
</dbReference>
<dbReference type="InterPro" id="IPR001584">
    <property type="entry name" value="Integrase_cat-core"/>
</dbReference>
<dbReference type="SUPFAM" id="SSF53098">
    <property type="entry name" value="Ribonuclease H-like"/>
    <property type="match status" value="1"/>
</dbReference>
<dbReference type="PANTHER" id="PTHR10948:SF23">
    <property type="entry name" value="TRANSPOSASE INSI FOR INSERTION SEQUENCE ELEMENT IS30A-RELATED"/>
    <property type="match status" value="1"/>
</dbReference>
<evidence type="ECO:0000313" key="3">
    <source>
        <dbReference type="EMBL" id="CRY95127.1"/>
    </source>
</evidence>
<dbReference type="Gene3D" id="3.30.420.10">
    <property type="entry name" value="Ribonuclease H-like superfamily/Ribonuclease H"/>
    <property type="match status" value="1"/>
</dbReference>
<sequence>MFSYVKMVLLQITHKGAITMDQNHSNTNEGKRKYKSHLTLAERGKIQALHEIGYSTRKIAAVVGCAHTTVYYELKRGIPVKRGKRGRNPHYKAQRAHEVYKKNRKRSKRKLKIYAVCCEPFIQWMCNQIRKHKWSIDACVGYARNKKLFPYEQIPCTKTIYNMLKKQLLPISVFDTPKILSRKKHKSNQRKNKRVLGKSIELRPDIDSTEFGHWEVDTVVGRRNGREAVIFTAVEKLTRNYIAIRISGRTSSGVEEAMNQLEDLYGTKLFSRVFKTITADNGAEFSTFSSFEKLGTKVYFAHPYSSWERAQNERHNGILREYVPKGQSIENYSAEDILNIADDINMRPRRILGYHCPAELYDHFLDEIYSMDNIS</sequence>
<dbReference type="PANTHER" id="PTHR10948">
    <property type="entry name" value="TRANSPOSASE"/>
    <property type="match status" value="1"/>
</dbReference>
<proteinExistence type="predicted"/>
<dbReference type="Gene3D" id="1.10.10.60">
    <property type="entry name" value="Homeodomain-like"/>
    <property type="match status" value="1"/>
</dbReference>
<dbReference type="GO" id="GO:0006310">
    <property type="term" value="P:DNA recombination"/>
    <property type="evidence" value="ECO:0007669"/>
    <property type="project" value="UniProtKB-KW"/>
</dbReference>
<dbReference type="EMBL" id="LN853134">
    <property type="protein sequence ID" value="CRY95127.1"/>
    <property type="molecule type" value="Genomic_DNA"/>
</dbReference>
<evidence type="ECO:0000256" key="1">
    <source>
        <dbReference type="ARBA" id="ARBA00023172"/>
    </source>
</evidence>
<evidence type="ECO:0000259" key="2">
    <source>
        <dbReference type="PROSITE" id="PS50994"/>
    </source>
</evidence>
<dbReference type="GO" id="GO:0004803">
    <property type="term" value="F:transposase activity"/>
    <property type="evidence" value="ECO:0007669"/>
    <property type="project" value="TreeGrafter"/>
</dbReference>
<dbReference type="InterPro" id="IPR036397">
    <property type="entry name" value="RNaseH_sf"/>
</dbReference>
<feature type="domain" description="Integrase catalytic" evidence="2">
    <location>
        <begin position="200"/>
        <end position="365"/>
    </location>
</feature>
<dbReference type="InterPro" id="IPR025246">
    <property type="entry name" value="IS30-like_HTH"/>
</dbReference>
<dbReference type="GO" id="GO:0003676">
    <property type="term" value="F:nucleic acid binding"/>
    <property type="evidence" value="ECO:0007669"/>
    <property type="project" value="InterPro"/>
</dbReference>
<protein>
    <recommendedName>
        <fullName evidence="2">Integrase catalytic domain-containing protein</fullName>
    </recommendedName>
</protein>
<dbReference type="InterPro" id="IPR053392">
    <property type="entry name" value="Transposase_IS30-like"/>
</dbReference>
<dbReference type="AlphaFoldDB" id="A0A0H5QGL9"/>
<reference evidence="3" key="1">
    <citation type="submission" date="2015-06" db="EMBL/GenBank/DDBJ databases">
        <authorList>
            <person name="Joergensen T."/>
        </authorList>
    </citation>
    <scope>NUCLEOTIDE SEQUENCE</scope>
    <source>
        <strain evidence="3">RGRH0494</strain>
    </source>
</reference>
<dbReference type="InterPro" id="IPR012337">
    <property type="entry name" value="RNaseH-like_sf"/>
</dbReference>
<dbReference type="InterPro" id="IPR051917">
    <property type="entry name" value="Transposase-Integrase"/>
</dbReference>
<keyword evidence="1" id="KW-0233">DNA recombination</keyword>
<dbReference type="NCBIfam" id="NF033563">
    <property type="entry name" value="transpos_IS30"/>
    <property type="match status" value="1"/>
</dbReference>
<dbReference type="Pfam" id="PF13936">
    <property type="entry name" value="HTH_38"/>
    <property type="match status" value="1"/>
</dbReference>